<dbReference type="GO" id="GO:0036435">
    <property type="term" value="F:K48-linked polyubiquitin modification-dependent protein binding"/>
    <property type="evidence" value="ECO:0007669"/>
    <property type="project" value="UniProtKB-UniRule"/>
</dbReference>
<dbReference type="GO" id="GO:0071944">
    <property type="term" value="C:cell periphery"/>
    <property type="evidence" value="ECO:0007669"/>
    <property type="project" value="TreeGrafter"/>
</dbReference>
<feature type="domain" description="MINDY deubiquitinase" evidence="4">
    <location>
        <begin position="341"/>
        <end position="595"/>
    </location>
</feature>
<dbReference type="GO" id="GO:0016807">
    <property type="term" value="F:cysteine-type carboxypeptidase activity"/>
    <property type="evidence" value="ECO:0007669"/>
    <property type="project" value="TreeGrafter"/>
</dbReference>
<protein>
    <recommendedName>
        <fullName evidence="2">Ubiquitin carboxyl-terminal hydrolase</fullName>
        <ecNumber evidence="2">3.4.19.12</ecNumber>
    </recommendedName>
</protein>
<evidence type="ECO:0000256" key="3">
    <source>
        <dbReference type="SAM" id="MobiDB-lite"/>
    </source>
</evidence>
<evidence type="ECO:0000313" key="5">
    <source>
        <dbReference type="EMBL" id="LAB70497.1"/>
    </source>
</evidence>
<organism evidence="5">
    <name type="scientific">Hirondellea gigas</name>
    <dbReference type="NCBI Taxonomy" id="1518452"/>
    <lineage>
        <taxon>Eukaryota</taxon>
        <taxon>Metazoa</taxon>
        <taxon>Ecdysozoa</taxon>
        <taxon>Arthropoda</taxon>
        <taxon>Crustacea</taxon>
        <taxon>Multicrustacea</taxon>
        <taxon>Malacostraca</taxon>
        <taxon>Eumalacostraca</taxon>
        <taxon>Peracarida</taxon>
        <taxon>Amphipoda</taxon>
        <taxon>Amphilochidea</taxon>
        <taxon>Lysianassida</taxon>
        <taxon>Lysianassidira</taxon>
        <taxon>Lysianassoidea</taxon>
        <taxon>Lysianassidae</taxon>
        <taxon>Hirondellea</taxon>
    </lineage>
</organism>
<evidence type="ECO:0000259" key="4">
    <source>
        <dbReference type="Pfam" id="PF04424"/>
    </source>
</evidence>
<feature type="compositionally biased region" description="Low complexity" evidence="3">
    <location>
        <begin position="670"/>
        <end position="686"/>
    </location>
</feature>
<keyword evidence="2" id="KW-0378">Hydrolase</keyword>
<feature type="region of interest" description="Disordered" evidence="3">
    <location>
        <begin position="670"/>
        <end position="731"/>
    </location>
</feature>
<comment type="function">
    <text evidence="2">Hydrolase that can specifically remove 'Lys-48'-linked conjugated ubiquitin from proteins. Has exodeubiquitinase activity and has a preference for long polyubiquitin chains. May play a regulatory role at the level of protein turnover.</text>
</comment>
<dbReference type="GO" id="GO:1990380">
    <property type="term" value="F:K48-linked deubiquitinase activity"/>
    <property type="evidence" value="ECO:0007669"/>
    <property type="project" value="UniProtKB-UniRule"/>
</dbReference>
<keyword evidence="2" id="KW-0645">Protease</keyword>
<dbReference type="InterPro" id="IPR007518">
    <property type="entry name" value="MINDY"/>
</dbReference>
<evidence type="ECO:0000256" key="1">
    <source>
        <dbReference type="ARBA" id="ARBA00006616"/>
    </source>
</evidence>
<feature type="compositionally biased region" description="Low complexity" evidence="3">
    <location>
        <begin position="694"/>
        <end position="716"/>
    </location>
</feature>
<dbReference type="EC" id="3.4.19.12" evidence="2"/>
<keyword evidence="2" id="KW-0833">Ubl conjugation pathway</keyword>
<dbReference type="AlphaFoldDB" id="A0A2P2I8Z7"/>
<comment type="similarity">
    <text evidence="1 2">Belongs to the MINDY deubiquitinase family. FAM63 subfamily.</text>
</comment>
<dbReference type="PANTHER" id="PTHR18063:SF6">
    <property type="entry name" value="UBIQUITIN CARBOXYL-TERMINAL HYDROLASE"/>
    <property type="match status" value="1"/>
</dbReference>
<evidence type="ECO:0000256" key="2">
    <source>
        <dbReference type="RuleBase" id="RU367139"/>
    </source>
</evidence>
<dbReference type="InterPro" id="IPR033979">
    <property type="entry name" value="MINDY_domain"/>
</dbReference>
<keyword evidence="2" id="KW-0788">Thiol protease</keyword>
<feature type="region of interest" description="Disordered" evidence="3">
    <location>
        <begin position="137"/>
        <end position="194"/>
    </location>
</feature>
<feature type="compositionally biased region" description="Polar residues" evidence="3">
    <location>
        <begin position="87"/>
        <end position="120"/>
    </location>
</feature>
<feature type="compositionally biased region" description="Basic and acidic residues" evidence="3">
    <location>
        <begin position="178"/>
        <end position="194"/>
    </location>
</feature>
<dbReference type="EMBL" id="IACF01004910">
    <property type="protein sequence ID" value="LAB70497.1"/>
    <property type="molecule type" value="mRNA"/>
</dbReference>
<feature type="compositionally biased region" description="Polar residues" evidence="3">
    <location>
        <begin position="58"/>
        <end position="69"/>
    </location>
</feature>
<dbReference type="GO" id="GO:0071108">
    <property type="term" value="P:protein K48-linked deubiquitination"/>
    <property type="evidence" value="ECO:0007669"/>
    <property type="project" value="TreeGrafter"/>
</dbReference>
<comment type="catalytic activity">
    <reaction evidence="2">
        <text>Thiol-dependent hydrolysis of ester, thioester, amide, peptide and isopeptide bonds formed by the C-terminal Gly of ubiquitin (a 76-residue protein attached to proteins as an intracellular targeting signal).</text>
        <dbReference type="EC" id="3.4.19.12"/>
    </reaction>
</comment>
<feature type="compositionally biased region" description="Polar residues" evidence="3">
    <location>
        <begin position="285"/>
        <end position="294"/>
    </location>
</feature>
<proteinExistence type="evidence at transcript level"/>
<dbReference type="GO" id="GO:0006508">
    <property type="term" value="P:proteolysis"/>
    <property type="evidence" value="ECO:0007669"/>
    <property type="project" value="UniProtKB-KW"/>
</dbReference>
<feature type="region of interest" description="Disordered" evidence="3">
    <location>
        <begin position="274"/>
        <end position="298"/>
    </location>
</feature>
<sequence>MSEQDFTLAQAENSDICKAASVEGSTEEGETLISRENQSKNTETNISQSDTVVDASKSPENSFSEQSPASDKESLGNLLTSDEVEKLSSSVSADVTKCNDTSSVPNKSSINDTIKEQSSCDVEMAPVTDIGVGDKNGCEHSQKASVSPSETKCLSNTDGSELPSIGIMVIDGPNNTSRDSHEHSNDPKIKSKNDSIRKVSARLSMESFETKDLNNENNFNPETIKESIDTEQLTNAATASREYITTTSILSDTEVPNKEEVEIKVKAESIASSTTCELAKKSENNDPSNSQSEGATALESQKICETIDTASLENQNECEKIGATAVSATPSTQSSPSETIHKVKRIKFCGKDVPVITQNNNGPCPLLAILNALLLKGEVDLGVAGNEVKGGHLVSVVANALIDHPPPGSASPQLLHNIHRNTDDAVQILDKLLTGLDVNVRFSGVQDFEFTNELCVFDGLRVNLYHGWVVDPECPAAEVVQQLSYNQLTTNMLTWWHEAGNTQDDILYMKAALCEEFLQLTSSQLTVHGLFALASTMVDSEVAVLFRNNHFSTIYKHKDQLYQLLTDQGFLTEAVVWQTLSDVDSSFSEFVTAMFEPWQLQQVEPLTHTMTMQQQITTDEELAAVLQQESDQRCQNEETFTETLNKLGCDSAMTDEEIARRLQDEEVRAAEAATAAEASRVAPATAVPAGNRTNTSSSSSNSPSSQQSSLPTSSASPDRQNRKKKDQCCIL</sequence>
<dbReference type="GO" id="GO:0004843">
    <property type="term" value="F:cysteine-type deubiquitinase activity"/>
    <property type="evidence" value="ECO:0007669"/>
    <property type="project" value="UniProtKB-UniRule"/>
</dbReference>
<accession>A0A2P2I8Z7</accession>
<name>A0A2P2I8Z7_9CRUS</name>
<dbReference type="PANTHER" id="PTHR18063">
    <property type="entry name" value="NF-E2 INDUCIBLE PROTEIN"/>
    <property type="match status" value="1"/>
</dbReference>
<feature type="region of interest" description="Disordered" evidence="3">
    <location>
        <begin position="19"/>
        <end position="121"/>
    </location>
</feature>
<feature type="compositionally biased region" description="Polar residues" evidence="3">
    <location>
        <begin position="143"/>
        <end position="159"/>
    </location>
</feature>
<reference evidence="5" key="1">
    <citation type="journal article" date="2018" name="Biosci. Biotechnol. Biochem.">
        <title>Polysaccharide hydrolase of the hadal zone amphipods Hirondellea gigas.</title>
        <authorList>
            <person name="Kobayashi H."/>
            <person name="Nagahama T."/>
            <person name="Arai W."/>
            <person name="Sasagawa Y."/>
            <person name="Umeda M."/>
            <person name="Hayashi T."/>
            <person name="Nikaido I."/>
            <person name="Watanabe H."/>
            <person name="Oguri K."/>
            <person name="Kitazato H."/>
            <person name="Fujioka K."/>
            <person name="Kido Y."/>
            <person name="Takami H."/>
        </authorList>
    </citation>
    <scope>NUCLEOTIDE SEQUENCE</scope>
    <source>
        <tissue evidence="5">Whole body</tissue>
    </source>
</reference>
<dbReference type="GO" id="GO:0005829">
    <property type="term" value="C:cytosol"/>
    <property type="evidence" value="ECO:0007669"/>
    <property type="project" value="TreeGrafter"/>
</dbReference>
<dbReference type="GO" id="GO:0140934">
    <property type="term" value="F:histone deubiquitinase activity"/>
    <property type="evidence" value="ECO:0007669"/>
    <property type="project" value="UniProtKB-UniRule"/>
</dbReference>
<feature type="compositionally biased region" description="Polar residues" evidence="3">
    <location>
        <begin position="34"/>
        <end position="51"/>
    </location>
</feature>
<dbReference type="Pfam" id="PF04424">
    <property type="entry name" value="MINDY_DUB"/>
    <property type="match status" value="1"/>
</dbReference>